<dbReference type="InterPro" id="IPR046373">
    <property type="entry name" value="Acyl-CoA_Oxase/DH_mid-dom_sf"/>
</dbReference>
<dbReference type="InterPro" id="IPR037069">
    <property type="entry name" value="AcylCoA_DH/ox_N_sf"/>
</dbReference>
<evidence type="ECO:0000256" key="3">
    <source>
        <dbReference type="ARBA" id="ARBA00022630"/>
    </source>
</evidence>
<dbReference type="PANTHER" id="PTHR43884">
    <property type="entry name" value="ACYL-COA DEHYDROGENASE"/>
    <property type="match status" value="1"/>
</dbReference>
<dbReference type="InterPro" id="IPR009100">
    <property type="entry name" value="AcylCoA_DH/oxidase_NM_dom_sf"/>
</dbReference>
<reference evidence="6" key="1">
    <citation type="submission" date="2019-03" db="EMBL/GenBank/DDBJ databases">
        <title>Lake Tanganyika Metagenome-Assembled Genomes (MAGs).</title>
        <authorList>
            <person name="Tran P."/>
        </authorList>
    </citation>
    <scope>NUCLEOTIDE SEQUENCE</scope>
    <source>
        <strain evidence="6">K_DeepCast_65m_m2_066</strain>
    </source>
</reference>
<dbReference type="Gene3D" id="2.40.110.10">
    <property type="entry name" value="Butyryl-CoA Dehydrogenase, subunit A, domain 2"/>
    <property type="match status" value="1"/>
</dbReference>
<sequence length="430" mass="47365">MLASCMVVGVTRQSLEVDVSRAIHHAALPHRLLACARLHHKGCSMHIATILEPIPQLAQTWAAARADRQQRTVADPADYAQLRRIGVPLLAVPVEFGGTWESLAQSARPICTLLRTLAQGDPSITLSSAMHHGVLGSWRIPSVPEPYNAAWQQQRQEVFQSVLDGAWWGTIVSEPGSGGDSSKTRAQCLPERPGSLKYRMSGPKHFGSGSGLTSFMTTRAVPEGETTPDLFFLEVRNHPWDGSTGMRLTAPWRGHGMRSTNSHAFEFANFPATRVAWPGHQAEIMAAGSSLGGMSFSSVIVGVVDAAMDYTRQWLKTRRQQGARLSAYQQVEWTLAEQEAFLIERAWEGTLQTLEQGQLNRRTVLMTKECIARLSESVLSHLCTLTGGTAYTWYCPLGAWLQDVQALGYLRPPWALAFDNLYTMGIQEDA</sequence>
<protein>
    <submittedName>
        <fullName evidence="6">Acyl-CoA dehydrogenase</fullName>
    </submittedName>
</protein>
<dbReference type="SUPFAM" id="SSF56645">
    <property type="entry name" value="Acyl-CoA dehydrogenase NM domain-like"/>
    <property type="match status" value="1"/>
</dbReference>
<keyword evidence="4" id="KW-0274">FAD</keyword>
<keyword evidence="3" id="KW-0285">Flavoprotein</keyword>
<dbReference type="InterPro" id="IPR009075">
    <property type="entry name" value="AcylCo_DH/oxidase_C"/>
</dbReference>
<evidence type="ECO:0000259" key="5">
    <source>
        <dbReference type="Pfam" id="PF00441"/>
    </source>
</evidence>
<comment type="caution">
    <text evidence="6">The sequence shown here is derived from an EMBL/GenBank/DDBJ whole genome shotgun (WGS) entry which is preliminary data.</text>
</comment>
<feature type="domain" description="Acyl-CoA dehydrogenase/oxidase C-terminal" evidence="5">
    <location>
        <begin position="299"/>
        <end position="407"/>
    </location>
</feature>
<organism evidence="6 7">
    <name type="scientific">Tectimicrobiota bacterium</name>
    <dbReference type="NCBI Taxonomy" id="2528274"/>
    <lineage>
        <taxon>Bacteria</taxon>
        <taxon>Pseudomonadati</taxon>
        <taxon>Nitrospinota/Tectimicrobiota group</taxon>
        <taxon>Candidatus Tectimicrobiota</taxon>
    </lineage>
</organism>
<evidence type="ECO:0000256" key="2">
    <source>
        <dbReference type="ARBA" id="ARBA00009347"/>
    </source>
</evidence>
<dbReference type="PANTHER" id="PTHR43884:SF12">
    <property type="entry name" value="ISOVALERYL-COA DEHYDROGENASE, MITOCHONDRIAL-RELATED"/>
    <property type="match status" value="1"/>
</dbReference>
<proteinExistence type="inferred from homology"/>
<dbReference type="Gene3D" id="1.10.540.10">
    <property type="entry name" value="Acyl-CoA dehydrogenase/oxidase, N-terminal domain"/>
    <property type="match status" value="1"/>
</dbReference>
<dbReference type="Gene3D" id="1.20.140.10">
    <property type="entry name" value="Butyryl-CoA Dehydrogenase, subunit A, domain 3"/>
    <property type="match status" value="1"/>
</dbReference>
<evidence type="ECO:0000313" key="7">
    <source>
        <dbReference type="Proteomes" id="UP000712673"/>
    </source>
</evidence>
<evidence type="ECO:0000256" key="4">
    <source>
        <dbReference type="ARBA" id="ARBA00022827"/>
    </source>
</evidence>
<dbReference type="GO" id="GO:0006552">
    <property type="term" value="P:L-leucine catabolic process"/>
    <property type="evidence" value="ECO:0007669"/>
    <property type="project" value="TreeGrafter"/>
</dbReference>
<dbReference type="GO" id="GO:0008470">
    <property type="term" value="F:3-methylbutanoyl-CoA dehydrogenase activity"/>
    <property type="evidence" value="ECO:0007669"/>
    <property type="project" value="TreeGrafter"/>
</dbReference>
<dbReference type="AlphaFoldDB" id="A0A938B336"/>
<dbReference type="EMBL" id="VGLS01000134">
    <property type="protein sequence ID" value="MBM3223380.1"/>
    <property type="molecule type" value="Genomic_DNA"/>
</dbReference>
<dbReference type="Pfam" id="PF00441">
    <property type="entry name" value="Acyl-CoA_dh_1"/>
    <property type="match status" value="1"/>
</dbReference>
<dbReference type="SUPFAM" id="SSF47203">
    <property type="entry name" value="Acyl-CoA dehydrogenase C-terminal domain-like"/>
    <property type="match status" value="1"/>
</dbReference>
<accession>A0A938B336</accession>
<name>A0A938B336_UNCTE</name>
<dbReference type="Proteomes" id="UP000712673">
    <property type="component" value="Unassembled WGS sequence"/>
</dbReference>
<evidence type="ECO:0000256" key="1">
    <source>
        <dbReference type="ARBA" id="ARBA00001974"/>
    </source>
</evidence>
<comment type="similarity">
    <text evidence="2">Belongs to the acyl-CoA dehydrogenase family.</text>
</comment>
<evidence type="ECO:0000313" key="6">
    <source>
        <dbReference type="EMBL" id="MBM3223380.1"/>
    </source>
</evidence>
<gene>
    <name evidence="6" type="ORF">FJZ47_06225</name>
</gene>
<dbReference type="GO" id="GO:0050660">
    <property type="term" value="F:flavin adenine dinucleotide binding"/>
    <property type="evidence" value="ECO:0007669"/>
    <property type="project" value="InterPro"/>
</dbReference>
<comment type="cofactor">
    <cofactor evidence="1">
        <name>FAD</name>
        <dbReference type="ChEBI" id="CHEBI:57692"/>
    </cofactor>
</comment>
<dbReference type="InterPro" id="IPR036250">
    <property type="entry name" value="AcylCo_DH-like_C"/>
</dbReference>